<gene>
    <name evidence="1" type="ORF">Dda_1941</name>
</gene>
<dbReference type="AlphaFoldDB" id="A0AAD6NNH2"/>
<name>A0AAD6NNH2_DREDA</name>
<dbReference type="Proteomes" id="UP001221413">
    <property type="component" value="Unassembled WGS sequence"/>
</dbReference>
<comment type="caution">
    <text evidence="1">The sequence shown here is derived from an EMBL/GenBank/DDBJ whole genome shotgun (WGS) entry which is preliminary data.</text>
</comment>
<dbReference type="EMBL" id="JAQGDS010000002">
    <property type="protein sequence ID" value="KAJ6263378.1"/>
    <property type="molecule type" value="Genomic_DNA"/>
</dbReference>
<reference evidence="1" key="1">
    <citation type="submission" date="2023-01" db="EMBL/GenBank/DDBJ databases">
        <title>The chitinases involved in constricting ring structure development in the nematode-trapping fungus Drechslerella dactyloides.</title>
        <authorList>
            <person name="Wang R."/>
            <person name="Zhang L."/>
            <person name="Tang P."/>
            <person name="Li S."/>
            <person name="Liang L."/>
        </authorList>
    </citation>
    <scope>NUCLEOTIDE SEQUENCE</scope>
    <source>
        <strain evidence="1">YMF1.00031</strain>
    </source>
</reference>
<protein>
    <submittedName>
        <fullName evidence="1">Uncharacterized protein</fullName>
    </submittedName>
</protein>
<keyword evidence="2" id="KW-1185">Reference proteome</keyword>
<evidence type="ECO:0000313" key="2">
    <source>
        <dbReference type="Proteomes" id="UP001221413"/>
    </source>
</evidence>
<evidence type="ECO:0000313" key="1">
    <source>
        <dbReference type="EMBL" id="KAJ6263378.1"/>
    </source>
</evidence>
<accession>A0AAD6NNH2</accession>
<organism evidence="1 2">
    <name type="scientific">Drechslerella dactyloides</name>
    <name type="common">Nematode-trapping fungus</name>
    <name type="synonym">Arthrobotrys dactyloides</name>
    <dbReference type="NCBI Taxonomy" id="74499"/>
    <lineage>
        <taxon>Eukaryota</taxon>
        <taxon>Fungi</taxon>
        <taxon>Dikarya</taxon>
        <taxon>Ascomycota</taxon>
        <taxon>Pezizomycotina</taxon>
        <taxon>Orbiliomycetes</taxon>
        <taxon>Orbiliales</taxon>
        <taxon>Orbiliaceae</taxon>
        <taxon>Drechslerella</taxon>
    </lineage>
</organism>
<sequence>MAAGPSSQPLRPRYTYVENAEPTGGSAIDSVRRQLQPYFSDPRLEPSSLWKLRQRELEIGLGISPTELVKAGLDIVQIWERRDPQSIKRAMIQSWNNRDFSILNFIAGLRVSACSPFAHRVPLRIVLADCLDRGVETFEAGALSHLKSKIRALLLSAGPDLITIWNRRSKDEQAAIRQLIEFLLTNLLPTGLAADGKSLVLLWPHEASLKATVRMTLAESTWAEITRGTAIFAVITNECLASETSTHNPHGACTISNFRLRGVKTSFVKAQPRSTILGLRCDSLPASTPRANQLVFQPGRRYLLQSGKGYLKLDPDGAIRCSQLPWIWRPSFRWWGQRASDPRSRMRSLLKMEMVREIMTGDELDSQEVIVL</sequence>
<proteinExistence type="predicted"/>